<dbReference type="InterPro" id="IPR050611">
    <property type="entry name" value="ABCF"/>
</dbReference>
<dbReference type="GO" id="GO:0005524">
    <property type="term" value="F:ATP binding"/>
    <property type="evidence" value="ECO:0007669"/>
    <property type="project" value="UniProtKB-KW"/>
</dbReference>
<evidence type="ECO:0000256" key="2">
    <source>
        <dbReference type="ARBA" id="ARBA00022741"/>
    </source>
</evidence>
<dbReference type="Pfam" id="PF12848">
    <property type="entry name" value="ABC_tran_Xtn"/>
    <property type="match status" value="1"/>
</dbReference>
<keyword evidence="4" id="KW-0007">Acetylation</keyword>
<evidence type="ECO:0000256" key="3">
    <source>
        <dbReference type="ARBA" id="ARBA00022840"/>
    </source>
</evidence>
<organism evidence="6 7">
    <name type="scientific">Cardiosporidium cionae</name>
    <dbReference type="NCBI Taxonomy" id="476202"/>
    <lineage>
        <taxon>Eukaryota</taxon>
        <taxon>Sar</taxon>
        <taxon>Alveolata</taxon>
        <taxon>Apicomplexa</taxon>
        <taxon>Aconoidasida</taxon>
        <taxon>Nephromycida</taxon>
        <taxon>Cardiosporidium</taxon>
    </lineage>
</organism>
<dbReference type="InterPro" id="IPR032781">
    <property type="entry name" value="ABC_tran_Xtn"/>
</dbReference>
<gene>
    <name evidence="6" type="ORF">IE077_003634</name>
</gene>
<dbReference type="InterPro" id="IPR003439">
    <property type="entry name" value="ABC_transporter-like_ATP-bd"/>
</dbReference>
<evidence type="ECO:0000313" key="6">
    <source>
        <dbReference type="EMBL" id="KAF8820051.1"/>
    </source>
</evidence>
<dbReference type="Pfam" id="PF00005">
    <property type="entry name" value="ABC_tran"/>
    <property type="match status" value="2"/>
</dbReference>
<dbReference type="PANTHER" id="PTHR19211:SF117">
    <property type="entry name" value="ATP-BINDING CASSETTE SUB-FAMILY F MEMBER 3"/>
    <property type="match status" value="1"/>
</dbReference>
<keyword evidence="2" id="KW-0547">Nucleotide-binding</keyword>
<dbReference type="InterPro" id="IPR027417">
    <property type="entry name" value="P-loop_NTPase"/>
</dbReference>
<dbReference type="Pfam" id="PF26051">
    <property type="entry name" value="PWI_ABCF3"/>
    <property type="match status" value="1"/>
</dbReference>
<evidence type="ECO:0000313" key="7">
    <source>
        <dbReference type="Proteomes" id="UP000823046"/>
    </source>
</evidence>
<dbReference type="InterPro" id="IPR003593">
    <property type="entry name" value="AAA+_ATPase"/>
</dbReference>
<keyword evidence="3 6" id="KW-0067">ATP-binding</keyword>
<proteinExistence type="predicted"/>
<comment type="caution">
    <text evidence="6">The sequence shown here is derived from an EMBL/GenBank/DDBJ whole genome shotgun (WGS) entry which is preliminary data.</text>
</comment>
<protein>
    <submittedName>
        <fullName evidence="6">ATP-binding cassette sub-family F member 1</fullName>
    </submittedName>
</protein>
<dbReference type="SUPFAM" id="SSF52540">
    <property type="entry name" value="P-loop containing nucleoside triphosphate hydrolases"/>
    <property type="match status" value="2"/>
</dbReference>
<feature type="domain" description="ABC transporter" evidence="5">
    <location>
        <begin position="92"/>
        <end position="347"/>
    </location>
</feature>
<dbReference type="InterPro" id="IPR058770">
    <property type="entry name" value="PWI_ABCF3"/>
</dbReference>
<reference evidence="6 7" key="1">
    <citation type="journal article" date="2020" name="bioRxiv">
        <title>Metabolic contributions of an alphaproteobacterial endosymbiont in the apicomplexan Cardiosporidium cionae.</title>
        <authorList>
            <person name="Hunter E.S."/>
            <person name="Paight C.J."/>
            <person name="Lane C.E."/>
        </authorList>
    </citation>
    <scope>NUCLEOTIDE SEQUENCE [LARGE SCALE GENOMIC DNA]</scope>
    <source>
        <strain evidence="6">ESH_2018</strain>
    </source>
</reference>
<name>A0ABQ7J7V4_9APIC</name>
<keyword evidence="7" id="KW-1185">Reference proteome</keyword>
<dbReference type="SMART" id="SM00382">
    <property type="entry name" value="AAA"/>
    <property type="match status" value="1"/>
</dbReference>
<evidence type="ECO:0000256" key="4">
    <source>
        <dbReference type="ARBA" id="ARBA00022990"/>
    </source>
</evidence>
<dbReference type="Gene3D" id="3.40.50.300">
    <property type="entry name" value="P-loop containing nucleotide triphosphate hydrolases"/>
    <property type="match status" value="2"/>
</dbReference>
<dbReference type="Proteomes" id="UP000823046">
    <property type="component" value="Unassembled WGS sequence"/>
</dbReference>
<evidence type="ECO:0000259" key="5">
    <source>
        <dbReference type="PROSITE" id="PS50893"/>
    </source>
</evidence>
<dbReference type="InterPro" id="IPR017871">
    <property type="entry name" value="ABC_transporter-like_CS"/>
</dbReference>
<evidence type="ECO:0000256" key="1">
    <source>
        <dbReference type="ARBA" id="ARBA00022737"/>
    </source>
</evidence>
<accession>A0ABQ7J7V4</accession>
<dbReference type="PANTHER" id="PTHR19211">
    <property type="entry name" value="ATP-BINDING TRANSPORT PROTEIN-RELATED"/>
    <property type="match status" value="1"/>
</dbReference>
<keyword evidence="1" id="KW-0677">Repeat</keyword>
<sequence>MAESEIARIAEEIHRLIANQMDEETLQYVAGMIYEEGIDGLSPHSLNELIGPFFMDCNCAKDDGAAYTLCDTLLSALKQSQPLIHQDAGKEKHSVDVLKEGREAETSQFHVPVTMKDLISRNNPNGINLTRSSGCVRNGVGKSSLLRAIVRREIPGFQADMTIGCVEQELILTDGNVLQLVLDVDVERTALLKEMEILEKSIHSEDGGKRLVTIYDRLNEIDASKTYDQAIEILTGLGFSPKMQEQKVASLSGGERMRVVLARALLADPDLLLLDEPSNHLDLHAIAWLTNYLKNTTKTIIIVSHARQLLNDVCSEIIFFANKTLQYFKGNYDQYEESLATQLKVQHRQFEVQEQKKKHMQQFIDKFRYNAKRASLVQSRLKALNKLPNLEDVLNDPSTHFDFEDTFENISPPVLQLEGVCGVNGSGKSTLLSLLTGNIEPLTGRISRSSKLRIGLYTQQHVDQLDLTLTAVQQLQARYPEANLKDEEARNFLGRFGITKMLSLEPLYVLSGGQKSRVCIALMAYRKPNLLVKWDGCIYIDKL</sequence>
<dbReference type="PROSITE" id="PS50893">
    <property type="entry name" value="ABC_TRANSPORTER_2"/>
    <property type="match status" value="1"/>
</dbReference>
<dbReference type="EMBL" id="JADAQX010000497">
    <property type="protein sequence ID" value="KAF8820051.1"/>
    <property type="molecule type" value="Genomic_DNA"/>
</dbReference>
<dbReference type="PROSITE" id="PS00211">
    <property type="entry name" value="ABC_TRANSPORTER_1"/>
    <property type="match status" value="1"/>
</dbReference>